<reference evidence="1" key="1">
    <citation type="submission" date="2021-11" db="EMBL/GenBank/DDBJ databases">
        <title>Complete genome sequence of Atopobiaceae bacterium TOC12.</title>
        <authorList>
            <person name="Morinaga K."/>
            <person name="Kusada H."/>
            <person name="Tamaki H."/>
        </authorList>
    </citation>
    <scope>NUCLEOTIDE SEQUENCE</scope>
    <source>
        <strain evidence="1">TOC12</strain>
    </source>
</reference>
<dbReference type="EMBL" id="AP025285">
    <property type="protein sequence ID" value="BDC91380.1"/>
    <property type="molecule type" value="Genomic_DNA"/>
</dbReference>
<name>A0AAU9C525_9ACTN</name>
<dbReference type="KEGG" id="lcal:ATTO_12520"/>
<evidence type="ECO:0000313" key="2">
    <source>
        <dbReference type="Proteomes" id="UP001431186"/>
    </source>
</evidence>
<sequence>MVTKEGVGLFDTFTIRLMKDREVRDVISRHCLSRPFLAFEVFPVQKLEGAIFFQSPFEYPLRAICGAVVPP</sequence>
<dbReference type="Proteomes" id="UP001431186">
    <property type="component" value="Chromosome"/>
</dbReference>
<proteinExistence type="predicted"/>
<dbReference type="AlphaFoldDB" id="A0AAU9C525"/>
<organism evidence="1 2">
    <name type="scientific">Leptogranulimonas caecicola</name>
    <dbReference type="NCBI Taxonomy" id="2894156"/>
    <lineage>
        <taxon>Bacteria</taxon>
        <taxon>Bacillati</taxon>
        <taxon>Actinomycetota</taxon>
        <taxon>Coriobacteriia</taxon>
        <taxon>Coriobacteriales</taxon>
        <taxon>Kribbibacteriaceae</taxon>
        <taxon>Leptogranulimonas</taxon>
    </lineage>
</organism>
<accession>A0AAU9C525</accession>
<evidence type="ECO:0000313" key="1">
    <source>
        <dbReference type="EMBL" id="BDC91380.1"/>
    </source>
</evidence>
<keyword evidence="2" id="KW-1185">Reference proteome</keyword>
<gene>
    <name evidence="1" type="ORF">ATTO_12520</name>
</gene>
<protein>
    <submittedName>
        <fullName evidence="1">Uncharacterized protein</fullName>
    </submittedName>
</protein>